<dbReference type="PANTHER" id="PTHR30094">
    <property type="entry name" value="BIFUNCTIONAL GLUTATHIONYLSPERMIDINE SYNTHETASE/AMIDASE-RELATED"/>
    <property type="match status" value="1"/>
</dbReference>
<protein>
    <recommendedName>
        <fullName evidence="1">Peptidase C51 domain-containing protein</fullName>
    </recommendedName>
</protein>
<dbReference type="AlphaFoldDB" id="A0DU15"/>
<proteinExistence type="predicted"/>
<organism evidence="2 3">
    <name type="scientific">Paramecium tetraurelia</name>
    <dbReference type="NCBI Taxonomy" id="5888"/>
    <lineage>
        <taxon>Eukaryota</taxon>
        <taxon>Sar</taxon>
        <taxon>Alveolata</taxon>
        <taxon>Ciliophora</taxon>
        <taxon>Intramacronucleata</taxon>
        <taxon>Oligohymenophorea</taxon>
        <taxon>Peniculida</taxon>
        <taxon>Parameciidae</taxon>
        <taxon>Paramecium</taxon>
    </lineage>
</organism>
<dbReference type="InterPro" id="IPR007921">
    <property type="entry name" value="CHAP_dom"/>
</dbReference>
<dbReference type="HOGENOM" id="CLU_086850_0_0_1"/>
<dbReference type="RefSeq" id="XP_001453929.1">
    <property type="nucleotide sequence ID" value="XM_001453892.1"/>
</dbReference>
<dbReference type="Proteomes" id="UP000000600">
    <property type="component" value="Unassembled WGS sequence"/>
</dbReference>
<dbReference type="EMBL" id="CT868574">
    <property type="protein sequence ID" value="CAK86532.1"/>
    <property type="molecule type" value="Genomic_DNA"/>
</dbReference>
<dbReference type="KEGG" id="ptm:GSPATT00020216001"/>
<keyword evidence="3" id="KW-1185">Reference proteome</keyword>
<dbReference type="OMA" id="FQCVEFA"/>
<evidence type="ECO:0000313" key="3">
    <source>
        <dbReference type="Proteomes" id="UP000000600"/>
    </source>
</evidence>
<dbReference type="InterPro" id="IPR038765">
    <property type="entry name" value="Papain-like_cys_pep_sf"/>
</dbReference>
<dbReference type="InterPro" id="IPR051705">
    <property type="entry name" value="Gsp_Synthetase/Amidase"/>
</dbReference>
<dbReference type="OrthoDB" id="299748at2759"/>
<reference evidence="2 3" key="1">
    <citation type="journal article" date="2006" name="Nature">
        <title>Global trends of whole-genome duplications revealed by the ciliate Paramecium tetraurelia.</title>
        <authorList>
            <consortium name="Genoscope"/>
            <person name="Aury J.-M."/>
            <person name="Jaillon O."/>
            <person name="Duret L."/>
            <person name="Noel B."/>
            <person name="Jubin C."/>
            <person name="Porcel B.M."/>
            <person name="Segurens B."/>
            <person name="Daubin V."/>
            <person name="Anthouard V."/>
            <person name="Aiach N."/>
            <person name="Arnaiz O."/>
            <person name="Billaut A."/>
            <person name="Beisson J."/>
            <person name="Blanc I."/>
            <person name="Bouhouche K."/>
            <person name="Camara F."/>
            <person name="Duharcourt S."/>
            <person name="Guigo R."/>
            <person name="Gogendeau D."/>
            <person name="Katinka M."/>
            <person name="Keller A.-M."/>
            <person name="Kissmehl R."/>
            <person name="Klotz C."/>
            <person name="Koll F."/>
            <person name="Le Moue A."/>
            <person name="Lepere C."/>
            <person name="Malinsky S."/>
            <person name="Nowacki M."/>
            <person name="Nowak J.K."/>
            <person name="Plattner H."/>
            <person name="Poulain J."/>
            <person name="Ruiz F."/>
            <person name="Serrano V."/>
            <person name="Zagulski M."/>
            <person name="Dessen P."/>
            <person name="Betermier M."/>
            <person name="Weissenbach J."/>
            <person name="Scarpelli C."/>
            <person name="Schachter V."/>
            <person name="Sperling L."/>
            <person name="Meyer E."/>
            <person name="Cohen J."/>
            <person name="Wincker P."/>
        </authorList>
    </citation>
    <scope>NUCLEOTIDE SEQUENCE [LARGE SCALE GENOMIC DNA]</scope>
    <source>
        <strain evidence="2 3">Stock d4-2</strain>
    </source>
</reference>
<dbReference type="Pfam" id="PF05257">
    <property type="entry name" value="CHAP"/>
    <property type="match status" value="1"/>
</dbReference>
<dbReference type="InParanoid" id="A0DU15"/>
<dbReference type="PROSITE" id="PS50911">
    <property type="entry name" value="CHAP"/>
    <property type="match status" value="1"/>
</dbReference>
<dbReference type="PANTHER" id="PTHR30094:SF0">
    <property type="entry name" value="BIFUNCTIONAL GLUTATHIONYLSPERMIDINE SYNTHETASE_AMIDASE-RELATED"/>
    <property type="match status" value="1"/>
</dbReference>
<dbReference type="GeneID" id="5039714"/>
<feature type="domain" description="Peptidase C51" evidence="1">
    <location>
        <begin position="32"/>
        <end position="172"/>
    </location>
</feature>
<dbReference type="Gene3D" id="3.90.1720.10">
    <property type="entry name" value="endopeptidase domain like (from Nostoc punctiforme)"/>
    <property type="match status" value="1"/>
</dbReference>
<evidence type="ECO:0000313" key="2">
    <source>
        <dbReference type="EMBL" id="CAK86532.1"/>
    </source>
</evidence>
<sequence>MGNICNKEPAVAGIVDNVPAYYNRGINFRSNYVTFDNRQVYTGVRFYTIHYYFRFQCVEFARRYLIQTKGVVFGDVGCAYHIFDLNTVTDLVTQQQRQFQSIPQGSSIPPKKGDLVIYQKSGKQWWGHVAVVTNVDGNLIDLAEQNYDEDWDSQSYARQVLLKKEGDKYFLTNIRQYKPHAWDLNEVIIGWKRAT</sequence>
<evidence type="ECO:0000259" key="1">
    <source>
        <dbReference type="PROSITE" id="PS50911"/>
    </source>
</evidence>
<dbReference type="SUPFAM" id="SSF54001">
    <property type="entry name" value="Cysteine proteinases"/>
    <property type="match status" value="1"/>
</dbReference>
<gene>
    <name evidence="2" type="ORF">GSPATT00020216001</name>
</gene>
<accession>A0DU15</accession>
<name>A0DU15_PARTE</name>
<dbReference type="GO" id="GO:0016874">
    <property type="term" value="F:ligase activity"/>
    <property type="evidence" value="ECO:0000318"/>
    <property type="project" value="GO_Central"/>
</dbReference>